<keyword evidence="1" id="KW-0812">Transmembrane</keyword>
<keyword evidence="3" id="KW-1185">Reference proteome</keyword>
<evidence type="ECO:0000313" key="2">
    <source>
        <dbReference type="EMBL" id="GAK48851.1"/>
    </source>
</evidence>
<dbReference type="InterPro" id="IPR011990">
    <property type="entry name" value="TPR-like_helical_dom_sf"/>
</dbReference>
<keyword evidence="1" id="KW-1133">Transmembrane helix</keyword>
<feature type="transmembrane region" description="Helical" evidence="1">
    <location>
        <begin position="30"/>
        <end position="52"/>
    </location>
</feature>
<organism evidence="2 3">
    <name type="scientific">Candidatus Moduliflexus flocculans</name>
    <dbReference type="NCBI Taxonomy" id="1499966"/>
    <lineage>
        <taxon>Bacteria</taxon>
        <taxon>Candidatus Moduliflexota</taxon>
        <taxon>Candidatus Moduliflexia</taxon>
        <taxon>Candidatus Moduliflexales</taxon>
        <taxon>Candidatus Moduliflexaceae</taxon>
    </lineage>
</organism>
<name>A0A0S6VUM8_9BACT</name>
<proteinExistence type="predicted"/>
<dbReference type="HOGENOM" id="CLU_932730_0_0_0"/>
<protein>
    <recommendedName>
        <fullName evidence="4">Tetratricopeptide repeat protein</fullName>
    </recommendedName>
</protein>
<dbReference type="Gene3D" id="1.25.40.10">
    <property type="entry name" value="Tetratricopeptide repeat domain"/>
    <property type="match status" value="1"/>
</dbReference>
<evidence type="ECO:0000256" key="1">
    <source>
        <dbReference type="SAM" id="Phobius"/>
    </source>
</evidence>
<dbReference type="EMBL" id="DF820455">
    <property type="protein sequence ID" value="GAK48851.1"/>
    <property type="molecule type" value="Genomic_DNA"/>
</dbReference>
<accession>A0A0S6VUM8</accession>
<keyword evidence="1" id="KW-0472">Membrane</keyword>
<evidence type="ECO:0008006" key="4">
    <source>
        <dbReference type="Google" id="ProtNLM"/>
    </source>
</evidence>
<dbReference type="AlphaFoldDB" id="A0A0S6VUM8"/>
<sequence length="298" mass="33235">MLPRLTHCGKRFFAHFAGFTGECFQMKRTILIWLFSGSLVFVGFSISALASVGTVEPLVISKDAPVHVKFPGSAVYIELIGIHQLPAGAEIAADTPAPFRILCPDLTVIEIAPGAAFACPKQREIQLVVDADTDWTIRTPRPKRPLCELQADRPMTEAQQNAFAEAEQQIRQTALDPETRLLVFVALHVSYQAYTRAIEQFEPELRSVNSPETLRLLGYLYYHGGDACRAAISYQLALEQAQERRDLLGEAVARDWLAKLAHQREDFEQARQLAESAIKLYQQLGLTEQSAELQAIVE</sequence>
<dbReference type="Proteomes" id="UP000030700">
    <property type="component" value="Unassembled WGS sequence"/>
</dbReference>
<reference evidence="2 3" key="1">
    <citation type="journal article" date="2015" name="PeerJ">
        <title>First genomic representation of candidate bacterial phylum KSB3 points to enhanced environmental sensing as a trigger of wastewater bulking.</title>
        <authorList>
            <person name="Sekiguchi Y."/>
            <person name="Ohashi A."/>
            <person name="Parks D.H."/>
            <person name="Yamauchi T."/>
            <person name="Tyson G.W."/>
            <person name="Hugenholtz P."/>
        </authorList>
    </citation>
    <scope>NUCLEOTIDE SEQUENCE [LARGE SCALE GENOMIC DNA]</scope>
</reference>
<dbReference type="SUPFAM" id="SSF48452">
    <property type="entry name" value="TPR-like"/>
    <property type="match status" value="1"/>
</dbReference>
<gene>
    <name evidence="2" type="ORF">U14_00062</name>
</gene>
<evidence type="ECO:0000313" key="3">
    <source>
        <dbReference type="Proteomes" id="UP000030700"/>
    </source>
</evidence>